<dbReference type="GO" id="GO:0003677">
    <property type="term" value="F:DNA binding"/>
    <property type="evidence" value="ECO:0007669"/>
    <property type="project" value="UniProtKB-KW"/>
</dbReference>
<keyword evidence="1" id="KW-0805">Transcription regulation</keyword>
<keyword evidence="4" id="KW-0804">Transcription</keyword>
<evidence type="ECO:0000313" key="5">
    <source>
        <dbReference type="EMBL" id="KUK23636.1"/>
    </source>
</evidence>
<dbReference type="RefSeq" id="WP_004081373.1">
    <property type="nucleotide sequence ID" value="NZ_DAITJQ010000003.1"/>
</dbReference>
<keyword evidence="3" id="KW-0238">DNA-binding</keyword>
<dbReference type="Pfam" id="PF04542">
    <property type="entry name" value="Sigma70_r2"/>
    <property type="match status" value="1"/>
</dbReference>
<dbReference type="InterPro" id="IPR013249">
    <property type="entry name" value="RNA_pol_sigma70_r4_t2"/>
</dbReference>
<accession>A0A117L2V5</accession>
<keyword evidence="2" id="KW-0731">Sigma factor</keyword>
<gene>
    <name evidence="5" type="ORF">XD57_0259</name>
</gene>
<dbReference type="GO" id="GO:0006352">
    <property type="term" value="P:DNA-templated transcription initiation"/>
    <property type="evidence" value="ECO:0007669"/>
    <property type="project" value="InterPro"/>
</dbReference>
<evidence type="ECO:0000256" key="4">
    <source>
        <dbReference type="ARBA" id="ARBA00023163"/>
    </source>
</evidence>
<evidence type="ECO:0000256" key="2">
    <source>
        <dbReference type="ARBA" id="ARBA00023082"/>
    </source>
</evidence>
<protein>
    <submittedName>
        <fullName evidence="5">RNA polymerase, sigma-24 subunit, ECF subfamily</fullName>
    </submittedName>
</protein>
<proteinExistence type="predicted"/>
<dbReference type="EMBL" id="LGFG01000011">
    <property type="protein sequence ID" value="KUK23636.1"/>
    <property type="molecule type" value="Genomic_DNA"/>
</dbReference>
<dbReference type="InterPro" id="IPR014284">
    <property type="entry name" value="RNA_pol_sigma-70_dom"/>
</dbReference>
<sequence>MLKYRLRSKRVEELVEYAQAGFKEAIDLIVEKYYPMVVKIASQYFASWAEHEDIVQNGLVGLIKAIFYYDKTKSSFTSFAWRSVDSEIKSFLTYLNRKKNRMLSDAVNVDGMEKEEDDAPFEVPDSETDVARSAFSGIILETVLELLNEKEKEIFLRWLDGCSYSEIAKELGVNTKKVDNTVQKVKRMISGLG</sequence>
<dbReference type="PROSITE" id="PS00715">
    <property type="entry name" value="SIGMA70_1"/>
    <property type="match status" value="1"/>
</dbReference>
<dbReference type="InterPro" id="IPR013325">
    <property type="entry name" value="RNA_pol_sigma_r2"/>
</dbReference>
<dbReference type="InterPro" id="IPR007627">
    <property type="entry name" value="RNA_pol_sigma70_r2"/>
</dbReference>
<dbReference type="PATRIC" id="fig|93930.3.peg.1042"/>
<name>A0A117L2V5_9THEM</name>
<dbReference type="InterPro" id="IPR013324">
    <property type="entry name" value="RNA_pol_sigma_r3/r4-like"/>
</dbReference>
<evidence type="ECO:0000256" key="3">
    <source>
        <dbReference type="ARBA" id="ARBA00023125"/>
    </source>
</evidence>
<organism evidence="5 6">
    <name type="scientific">Thermotoga petrophila</name>
    <dbReference type="NCBI Taxonomy" id="93929"/>
    <lineage>
        <taxon>Bacteria</taxon>
        <taxon>Thermotogati</taxon>
        <taxon>Thermotogota</taxon>
        <taxon>Thermotogae</taxon>
        <taxon>Thermotogales</taxon>
        <taxon>Thermotogaceae</taxon>
        <taxon>Thermotoga</taxon>
    </lineage>
</organism>
<evidence type="ECO:0000313" key="6">
    <source>
        <dbReference type="Proteomes" id="UP000058636"/>
    </source>
</evidence>
<dbReference type="PANTHER" id="PTHR30385">
    <property type="entry name" value="SIGMA FACTOR F FLAGELLAR"/>
    <property type="match status" value="1"/>
</dbReference>
<dbReference type="Proteomes" id="UP000058636">
    <property type="component" value="Unassembled WGS sequence"/>
</dbReference>
<dbReference type="InterPro" id="IPR000943">
    <property type="entry name" value="RNA_pol_sigma70"/>
</dbReference>
<dbReference type="AlphaFoldDB" id="A0A117L2V5"/>
<dbReference type="SUPFAM" id="SSF88946">
    <property type="entry name" value="Sigma2 domain of RNA polymerase sigma factors"/>
    <property type="match status" value="1"/>
</dbReference>
<reference evidence="5 6" key="1">
    <citation type="journal article" date="2015" name="MBio">
        <title>Genome-Resolved Metagenomic Analysis Reveals Roles for Candidate Phyla and Other Microbial Community Members in Biogeochemical Transformations in Oil Reservoirs.</title>
        <authorList>
            <person name="Hu P."/>
            <person name="Tom L."/>
            <person name="Singh A."/>
            <person name="Thomas B.C."/>
            <person name="Baker B.J."/>
            <person name="Piceno Y.M."/>
            <person name="Andersen G.L."/>
            <person name="Banfield J.F."/>
        </authorList>
    </citation>
    <scope>NUCLEOTIDE SEQUENCE [LARGE SCALE GENOMIC DNA]</scope>
    <source>
        <strain evidence="5">46_26</strain>
    </source>
</reference>
<dbReference type="Pfam" id="PF08281">
    <property type="entry name" value="Sigma70_r4_2"/>
    <property type="match status" value="1"/>
</dbReference>
<dbReference type="OMA" id="WKVLMSY"/>
<dbReference type="NCBIfam" id="TIGR02937">
    <property type="entry name" value="sigma70-ECF"/>
    <property type="match status" value="1"/>
</dbReference>
<dbReference type="SUPFAM" id="SSF88659">
    <property type="entry name" value="Sigma3 and sigma4 domains of RNA polymerase sigma factors"/>
    <property type="match status" value="1"/>
</dbReference>
<dbReference type="GO" id="GO:0016987">
    <property type="term" value="F:sigma factor activity"/>
    <property type="evidence" value="ECO:0007669"/>
    <property type="project" value="UniProtKB-KW"/>
</dbReference>
<dbReference type="Gene3D" id="1.10.10.10">
    <property type="entry name" value="Winged helix-like DNA-binding domain superfamily/Winged helix DNA-binding domain"/>
    <property type="match status" value="1"/>
</dbReference>
<dbReference type="Gene3D" id="1.20.120.1810">
    <property type="match status" value="1"/>
</dbReference>
<comment type="caution">
    <text evidence="5">The sequence shown here is derived from an EMBL/GenBank/DDBJ whole genome shotgun (WGS) entry which is preliminary data.</text>
</comment>
<evidence type="ECO:0000256" key="1">
    <source>
        <dbReference type="ARBA" id="ARBA00023015"/>
    </source>
</evidence>
<dbReference type="InterPro" id="IPR036388">
    <property type="entry name" value="WH-like_DNA-bd_sf"/>
</dbReference>
<dbReference type="PANTHER" id="PTHR30385:SF1">
    <property type="entry name" value="RNA POLYMERASE SIGMA-H FACTOR"/>
    <property type="match status" value="1"/>
</dbReference>